<evidence type="ECO:0000313" key="1">
    <source>
        <dbReference type="EMBL" id="KNC78340.1"/>
    </source>
</evidence>
<accession>A0A0L0FNF7</accession>
<dbReference type="AlphaFoldDB" id="A0A0L0FNF7"/>
<gene>
    <name evidence="1" type="ORF">SARC_09224</name>
</gene>
<evidence type="ECO:0000313" key="2">
    <source>
        <dbReference type="Proteomes" id="UP000054560"/>
    </source>
</evidence>
<sequence>MPRKPDPVVEAHFSEAPPNMRMKYFKILRKAEHTCLSMRESNAQAKREQAQKAIAFDKTQSTLCGSKKGGFSASFVKKADDAFVNLVCADLISANTLRSAHFKRAISAAMKVGTSYKLITPETVMGDKLVSATMRIRSA</sequence>
<proteinExistence type="predicted"/>
<name>A0A0L0FNF7_9EUKA</name>
<reference evidence="1 2" key="1">
    <citation type="submission" date="2011-02" db="EMBL/GenBank/DDBJ databases">
        <title>The Genome Sequence of Sphaeroforma arctica JP610.</title>
        <authorList>
            <consortium name="The Broad Institute Genome Sequencing Platform"/>
            <person name="Russ C."/>
            <person name="Cuomo C."/>
            <person name="Young S.K."/>
            <person name="Zeng Q."/>
            <person name="Gargeya S."/>
            <person name="Alvarado L."/>
            <person name="Berlin A."/>
            <person name="Chapman S.B."/>
            <person name="Chen Z."/>
            <person name="Freedman E."/>
            <person name="Gellesch M."/>
            <person name="Goldberg J."/>
            <person name="Griggs A."/>
            <person name="Gujja S."/>
            <person name="Heilman E."/>
            <person name="Heiman D."/>
            <person name="Howarth C."/>
            <person name="Mehta T."/>
            <person name="Neiman D."/>
            <person name="Pearson M."/>
            <person name="Roberts A."/>
            <person name="Saif S."/>
            <person name="Shea T."/>
            <person name="Shenoy N."/>
            <person name="Sisk P."/>
            <person name="Stolte C."/>
            <person name="Sykes S."/>
            <person name="White J."/>
            <person name="Yandava C."/>
            <person name="Burger G."/>
            <person name="Gray M.W."/>
            <person name="Holland P.W.H."/>
            <person name="King N."/>
            <person name="Lang F.B.F."/>
            <person name="Roger A.J."/>
            <person name="Ruiz-Trillo I."/>
            <person name="Haas B."/>
            <person name="Nusbaum C."/>
            <person name="Birren B."/>
        </authorList>
    </citation>
    <scope>NUCLEOTIDE SEQUENCE [LARGE SCALE GENOMIC DNA]</scope>
    <source>
        <strain evidence="1 2">JP610</strain>
    </source>
</reference>
<dbReference type="EMBL" id="KQ242508">
    <property type="protein sequence ID" value="KNC78340.1"/>
    <property type="molecule type" value="Genomic_DNA"/>
</dbReference>
<organism evidence="1 2">
    <name type="scientific">Sphaeroforma arctica JP610</name>
    <dbReference type="NCBI Taxonomy" id="667725"/>
    <lineage>
        <taxon>Eukaryota</taxon>
        <taxon>Ichthyosporea</taxon>
        <taxon>Ichthyophonida</taxon>
        <taxon>Sphaeroforma</taxon>
    </lineage>
</organism>
<dbReference type="Proteomes" id="UP000054560">
    <property type="component" value="Unassembled WGS sequence"/>
</dbReference>
<dbReference type="GeneID" id="25909728"/>
<keyword evidence="2" id="KW-1185">Reference proteome</keyword>
<dbReference type="RefSeq" id="XP_014152242.1">
    <property type="nucleotide sequence ID" value="XM_014296767.1"/>
</dbReference>
<protein>
    <submittedName>
        <fullName evidence="1">Uncharacterized protein</fullName>
    </submittedName>
</protein>